<keyword evidence="1" id="KW-0472">Membrane</keyword>
<keyword evidence="3" id="KW-1185">Reference proteome</keyword>
<evidence type="ECO:0008006" key="4">
    <source>
        <dbReference type="Google" id="ProtNLM"/>
    </source>
</evidence>
<dbReference type="KEGG" id="orm:HTY61_07760"/>
<feature type="transmembrane region" description="Helical" evidence="1">
    <location>
        <begin position="57"/>
        <end position="74"/>
    </location>
</feature>
<organism evidence="2 3">
    <name type="scientific">Oricola thermophila</name>
    <dbReference type="NCBI Taxonomy" id="2742145"/>
    <lineage>
        <taxon>Bacteria</taxon>
        <taxon>Pseudomonadati</taxon>
        <taxon>Pseudomonadota</taxon>
        <taxon>Alphaproteobacteria</taxon>
        <taxon>Hyphomicrobiales</taxon>
        <taxon>Ahrensiaceae</taxon>
        <taxon>Oricola</taxon>
    </lineage>
</organism>
<accession>A0A6N1VH80</accession>
<dbReference type="RefSeq" id="WP_175276251.1">
    <property type="nucleotide sequence ID" value="NZ_CP054836.1"/>
</dbReference>
<evidence type="ECO:0000256" key="1">
    <source>
        <dbReference type="SAM" id="Phobius"/>
    </source>
</evidence>
<name>A0A6N1VH80_9HYPH</name>
<evidence type="ECO:0000313" key="3">
    <source>
        <dbReference type="Proteomes" id="UP000509367"/>
    </source>
</evidence>
<feature type="transmembrane region" description="Helical" evidence="1">
    <location>
        <begin position="128"/>
        <end position="146"/>
    </location>
</feature>
<reference evidence="2 3" key="1">
    <citation type="submission" date="2020-06" db="EMBL/GenBank/DDBJ databases">
        <title>Oricola thermophila sp. nov. isolated from a tidal sediments.</title>
        <authorList>
            <person name="Kwon K.K."/>
            <person name="Yang S.-H."/>
            <person name="Park M.-J."/>
        </authorList>
    </citation>
    <scope>NUCLEOTIDE SEQUENCE [LARGE SCALE GENOMIC DNA]</scope>
    <source>
        <strain evidence="2 3">MEBiC13590</strain>
    </source>
</reference>
<keyword evidence="1" id="KW-0812">Transmembrane</keyword>
<dbReference type="AlphaFoldDB" id="A0A6N1VH80"/>
<feature type="transmembrane region" description="Helical" evidence="1">
    <location>
        <begin position="86"/>
        <end position="108"/>
    </location>
</feature>
<evidence type="ECO:0000313" key="2">
    <source>
        <dbReference type="EMBL" id="QKV18357.1"/>
    </source>
</evidence>
<protein>
    <recommendedName>
        <fullName evidence="4">Tripartite tricarboxylate transporter TctB family protein</fullName>
    </recommendedName>
</protein>
<proteinExistence type="predicted"/>
<sequence>MPDTDTHRNERPGTSAGPFVECGIILALCAIALFLVIPAGTRESDNFGLSPRMLPDVTVIAIAIFAIVGLLTDLRKGAPKAAKRKGLGGVAALMAATALGVAAIHFAGLTPGGAILVLACSLALGVRQPLRLATMTCAAAALLLLIDWSGI</sequence>
<gene>
    <name evidence="2" type="ORF">HTY61_07760</name>
</gene>
<feature type="transmembrane region" description="Helical" evidence="1">
    <location>
        <begin position="18"/>
        <end position="37"/>
    </location>
</feature>
<dbReference type="EMBL" id="CP054836">
    <property type="protein sequence ID" value="QKV18357.1"/>
    <property type="molecule type" value="Genomic_DNA"/>
</dbReference>
<dbReference type="Proteomes" id="UP000509367">
    <property type="component" value="Chromosome"/>
</dbReference>
<keyword evidence="1" id="KW-1133">Transmembrane helix</keyword>